<feature type="region of interest" description="Disordered" evidence="5">
    <location>
        <begin position="267"/>
        <end position="290"/>
    </location>
</feature>
<dbReference type="eggNOG" id="arCOG02888">
    <property type="taxonomic scope" value="Archaea"/>
</dbReference>
<evidence type="ECO:0000259" key="6">
    <source>
        <dbReference type="Pfam" id="PF24827"/>
    </source>
</evidence>
<keyword evidence="8" id="KW-1185">Reference proteome</keyword>
<evidence type="ECO:0000313" key="8">
    <source>
        <dbReference type="Proteomes" id="UP000011514"/>
    </source>
</evidence>
<dbReference type="EMBL" id="AOJE01000012">
    <property type="protein sequence ID" value="ELZ42284.1"/>
    <property type="molecule type" value="Genomic_DNA"/>
</dbReference>
<dbReference type="PANTHER" id="PTHR15162">
    <property type="entry name" value="ASPARTOACYLASE"/>
    <property type="match status" value="1"/>
</dbReference>
<dbReference type="InterPro" id="IPR050178">
    <property type="entry name" value="AspA/AstE_fam"/>
</dbReference>
<evidence type="ECO:0000256" key="2">
    <source>
        <dbReference type="ARBA" id="ARBA00022723"/>
    </source>
</evidence>
<proteinExistence type="predicted"/>
<keyword evidence="2" id="KW-0479">Metal-binding</keyword>
<protein>
    <submittedName>
        <fullName evidence="7">Succinylglutamate desuccinylase/aspartoacylase</fullName>
    </submittedName>
</protein>
<dbReference type="PATRIC" id="fig|1227484.4.peg.938"/>
<comment type="caution">
    <text evidence="7">The sequence shown here is derived from an EMBL/GenBank/DDBJ whole genome shotgun (WGS) entry which is preliminary data.</text>
</comment>
<evidence type="ECO:0000256" key="3">
    <source>
        <dbReference type="ARBA" id="ARBA00022801"/>
    </source>
</evidence>
<dbReference type="OrthoDB" id="323389at2157"/>
<dbReference type="PANTHER" id="PTHR15162:SF7">
    <property type="entry name" value="SUCCINYLGLUTAMATE DESUCCINYLASE"/>
    <property type="match status" value="1"/>
</dbReference>
<dbReference type="RefSeq" id="WP_004046873.1">
    <property type="nucleotide sequence ID" value="NZ_AOJE01000012.1"/>
</dbReference>
<dbReference type="Gene3D" id="3.40.630.10">
    <property type="entry name" value="Zn peptidases"/>
    <property type="match status" value="1"/>
</dbReference>
<accession>M0E7D8</accession>
<sequence length="290" mass="30769">METIDRGSAGSARVAIVGGIHGDEPAGERIVRRLADELGEAGQGSGDGIVRLIIANEPALTAGTRYTDADLNRAFPGDADSDEYERALAPRLAAELEGMDAVLALHTSHSAPPPFAIYSDLTPSVRRTVTAMPVDYVVDAGGLRGTTLDSTIPHTVSIEVGRQGSEEAVEFGYEACLAFLRAHGALDDEPPTFTETTVVAGDEEVPKGDGEPAVHFANFEEIPVGEVFAEDDVYTHRVEEEGVVPILASEEGYEEIFGIYGREMGTLEPPAAAEETAARSEAVDEAETRE</sequence>
<dbReference type="SUPFAM" id="SSF53187">
    <property type="entry name" value="Zn-dependent exopeptidases"/>
    <property type="match status" value="1"/>
</dbReference>
<dbReference type="GO" id="GO:0046872">
    <property type="term" value="F:metal ion binding"/>
    <property type="evidence" value="ECO:0007669"/>
    <property type="project" value="UniProtKB-KW"/>
</dbReference>
<dbReference type="Pfam" id="PF24827">
    <property type="entry name" value="AstE_AspA_cat"/>
    <property type="match status" value="1"/>
</dbReference>
<dbReference type="GO" id="GO:0016788">
    <property type="term" value="F:hydrolase activity, acting on ester bonds"/>
    <property type="evidence" value="ECO:0007669"/>
    <property type="project" value="InterPro"/>
</dbReference>
<name>M0E7D8_9EURY</name>
<dbReference type="InterPro" id="IPR055438">
    <property type="entry name" value="AstE_AspA_cat"/>
</dbReference>
<evidence type="ECO:0000256" key="4">
    <source>
        <dbReference type="ARBA" id="ARBA00022833"/>
    </source>
</evidence>
<keyword evidence="3" id="KW-0378">Hydrolase</keyword>
<dbReference type="Proteomes" id="UP000011514">
    <property type="component" value="Unassembled WGS sequence"/>
</dbReference>
<dbReference type="STRING" id="1227484.C471_04560"/>
<gene>
    <name evidence="7" type="ORF">C471_04560</name>
</gene>
<keyword evidence="4" id="KW-0862">Zinc</keyword>
<evidence type="ECO:0000256" key="5">
    <source>
        <dbReference type="SAM" id="MobiDB-lite"/>
    </source>
</evidence>
<evidence type="ECO:0000256" key="1">
    <source>
        <dbReference type="ARBA" id="ARBA00001947"/>
    </source>
</evidence>
<comment type="cofactor">
    <cofactor evidence="1">
        <name>Zn(2+)</name>
        <dbReference type="ChEBI" id="CHEBI:29105"/>
    </cofactor>
</comment>
<feature type="domain" description="Succinylglutamate desuccinylase/Aspartoacylase catalytic" evidence="6">
    <location>
        <begin position="13"/>
        <end position="165"/>
    </location>
</feature>
<reference evidence="7 8" key="1">
    <citation type="journal article" date="2014" name="PLoS Genet.">
        <title>Phylogenetically driven sequencing of extremely halophilic archaea reveals strategies for static and dynamic osmo-response.</title>
        <authorList>
            <person name="Becker E.A."/>
            <person name="Seitzer P.M."/>
            <person name="Tritt A."/>
            <person name="Larsen D."/>
            <person name="Krusor M."/>
            <person name="Yao A.I."/>
            <person name="Wu D."/>
            <person name="Madern D."/>
            <person name="Eisen J.A."/>
            <person name="Darling A.E."/>
            <person name="Facciotti M.T."/>
        </authorList>
    </citation>
    <scope>NUCLEOTIDE SEQUENCE [LARGE SCALE GENOMIC DNA]</scope>
    <source>
        <strain evidence="7 8">DSM 1137</strain>
    </source>
</reference>
<dbReference type="AlphaFoldDB" id="M0E7D8"/>
<organism evidence="7 8">
    <name type="scientific">Halorubrum saccharovorum DSM 1137</name>
    <dbReference type="NCBI Taxonomy" id="1227484"/>
    <lineage>
        <taxon>Archaea</taxon>
        <taxon>Methanobacteriati</taxon>
        <taxon>Methanobacteriota</taxon>
        <taxon>Stenosarchaea group</taxon>
        <taxon>Halobacteria</taxon>
        <taxon>Halobacteriales</taxon>
        <taxon>Haloferacaceae</taxon>
        <taxon>Halorubrum</taxon>
    </lineage>
</organism>
<dbReference type="GO" id="GO:0005829">
    <property type="term" value="C:cytosol"/>
    <property type="evidence" value="ECO:0007669"/>
    <property type="project" value="TreeGrafter"/>
</dbReference>
<evidence type="ECO:0000313" key="7">
    <source>
        <dbReference type="EMBL" id="ELZ42284.1"/>
    </source>
</evidence>
<feature type="compositionally biased region" description="Basic and acidic residues" evidence="5">
    <location>
        <begin position="276"/>
        <end position="290"/>
    </location>
</feature>